<sequence>MGQLQNPALQANSELPENRLLRQSIRYRGRKTLRVKSELRRLKILEATLRIAARDGLRGIKHRAVAREAKVPLAATTYYFRDIHELISDSFMLFAEKARDNLDGFYDTINLVLDTTPAETLRRNGPQRKELAARLSVISTAYLHEQFTKRRQQMLAEQVFLMEALRDDRLAGLARSYREAWTAGLRQILKRLDSPSPERDATLLVNVTLGMGYDSLLNDQRVDYAALSETVARVIGLALGEQEIVPV</sequence>
<dbReference type="Proteomes" id="UP000199211">
    <property type="component" value="Unassembled WGS sequence"/>
</dbReference>
<protein>
    <submittedName>
        <fullName evidence="4">HTH-type transcriptional regulator RcdA</fullName>
    </submittedName>
    <submittedName>
        <fullName evidence="5">Transcriptional regulator, TetR family</fullName>
    </submittedName>
</protein>
<proteinExistence type="predicted"/>
<dbReference type="GO" id="GO:0000976">
    <property type="term" value="F:transcription cis-regulatory region binding"/>
    <property type="evidence" value="ECO:0007669"/>
    <property type="project" value="TreeGrafter"/>
</dbReference>
<keyword evidence="7" id="KW-1185">Reference proteome</keyword>
<dbReference type="InterPro" id="IPR009057">
    <property type="entry name" value="Homeodomain-like_sf"/>
</dbReference>
<dbReference type="EMBL" id="FOTV01000005">
    <property type="protein sequence ID" value="SFL62626.1"/>
    <property type="molecule type" value="Genomic_DNA"/>
</dbReference>
<feature type="DNA-binding region" description="H-T-H motif" evidence="2">
    <location>
        <begin position="61"/>
        <end position="80"/>
    </location>
</feature>
<evidence type="ECO:0000313" key="4">
    <source>
        <dbReference type="EMBL" id="ARM84435.1"/>
    </source>
</evidence>
<gene>
    <name evidence="4" type="primary">rcdA</name>
    <name evidence="4" type="ORF">MARSALSMR5_02366</name>
    <name evidence="5" type="ORF">SAMN04487868_105155</name>
</gene>
<dbReference type="GO" id="GO:0003700">
    <property type="term" value="F:DNA-binding transcription factor activity"/>
    <property type="evidence" value="ECO:0007669"/>
    <property type="project" value="TreeGrafter"/>
</dbReference>
<evidence type="ECO:0000313" key="6">
    <source>
        <dbReference type="Proteomes" id="UP000193100"/>
    </source>
</evidence>
<organism evidence="4 6">
    <name type="scientific">Marinobacter salarius</name>
    <dbReference type="NCBI Taxonomy" id="1420917"/>
    <lineage>
        <taxon>Bacteria</taxon>
        <taxon>Pseudomonadati</taxon>
        <taxon>Pseudomonadota</taxon>
        <taxon>Gammaproteobacteria</taxon>
        <taxon>Pseudomonadales</taxon>
        <taxon>Marinobacteraceae</taxon>
        <taxon>Marinobacter</taxon>
    </lineage>
</organism>
<dbReference type="Proteomes" id="UP000193100">
    <property type="component" value="Chromosome"/>
</dbReference>
<dbReference type="PANTHER" id="PTHR30055:SF231">
    <property type="entry name" value="TRANSCRIPTIONAL REGULATORY PROTEIN (PROBABLY DEOR-FAMILY)-RELATED"/>
    <property type="match status" value="1"/>
</dbReference>
<evidence type="ECO:0000259" key="3">
    <source>
        <dbReference type="PROSITE" id="PS50977"/>
    </source>
</evidence>
<accession>A0A1W6KAH4</accession>
<evidence type="ECO:0000313" key="7">
    <source>
        <dbReference type="Proteomes" id="UP000199211"/>
    </source>
</evidence>
<reference evidence="4 6" key="2">
    <citation type="submission" date="2017-04" db="EMBL/GenBank/DDBJ databases">
        <title>Genome Sequence of Marinobacter salarius strain SMR5 Isolated from a culture of the Diatom Skeletonema marinoi.</title>
        <authorList>
            <person name="Topel M."/>
            <person name="Pinder M.I.M."/>
            <person name="Johansson O.N."/>
            <person name="Kourtchenko O."/>
            <person name="Godhe A."/>
            <person name="Clarke A.K."/>
        </authorList>
    </citation>
    <scope>NUCLEOTIDE SEQUENCE [LARGE SCALE GENOMIC DNA]</scope>
    <source>
        <strain evidence="4 6">SMR5</strain>
    </source>
</reference>
<dbReference type="Pfam" id="PF17940">
    <property type="entry name" value="TetR_C_31"/>
    <property type="match status" value="1"/>
</dbReference>
<dbReference type="InterPro" id="IPR041583">
    <property type="entry name" value="TetR_C_31"/>
</dbReference>
<dbReference type="SUPFAM" id="SSF48498">
    <property type="entry name" value="Tetracyclin repressor-like, C-terminal domain"/>
    <property type="match status" value="1"/>
</dbReference>
<evidence type="ECO:0000256" key="2">
    <source>
        <dbReference type="PROSITE-ProRule" id="PRU00335"/>
    </source>
</evidence>
<evidence type="ECO:0000313" key="5">
    <source>
        <dbReference type="EMBL" id="SFL62626.1"/>
    </source>
</evidence>
<accession>A0A1I4J928</accession>
<evidence type="ECO:0000256" key="1">
    <source>
        <dbReference type="ARBA" id="ARBA00023125"/>
    </source>
</evidence>
<dbReference type="AlphaFoldDB" id="A0A1W6KAH4"/>
<dbReference type="Gene3D" id="1.10.357.10">
    <property type="entry name" value="Tetracycline Repressor, domain 2"/>
    <property type="match status" value="1"/>
</dbReference>
<dbReference type="GeneID" id="77256310"/>
<reference evidence="5 7" key="1">
    <citation type="submission" date="2016-10" db="EMBL/GenBank/DDBJ databases">
        <authorList>
            <person name="Varghese N."/>
            <person name="Submissions S."/>
        </authorList>
    </citation>
    <scope>NUCLEOTIDE SEQUENCE [LARGE SCALE GENOMIC DNA]</scope>
    <source>
        <strain evidence="5 7">DSM 26291</strain>
    </source>
</reference>
<dbReference type="RefSeq" id="WP_051946981.1">
    <property type="nucleotide sequence ID" value="NZ_CP020931.1"/>
</dbReference>
<dbReference type="EMBL" id="CP020931">
    <property type="protein sequence ID" value="ARM84435.1"/>
    <property type="molecule type" value="Genomic_DNA"/>
</dbReference>
<keyword evidence="1 2" id="KW-0238">DNA-binding</keyword>
<dbReference type="PANTHER" id="PTHR30055">
    <property type="entry name" value="HTH-TYPE TRANSCRIPTIONAL REGULATOR RUTR"/>
    <property type="match status" value="1"/>
</dbReference>
<dbReference type="InterPro" id="IPR050109">
    <property type="entry name" value="HTH-type_TetR-like_transc_reg"/>
</dbReference>
<dbReference type="InterPro" id="IPR001647">
    <property type="entry name" value="HTH_TetR"/>
</dbReference>
<dbReference type="SUPFAM" id="SSF46689">
    <property type="entry name" value="Homeodomain-like"/>
    <property type="match status" value="1"/>
</dbReference>
<feature type="domain" description="HTH tetR-type" evidence="3">
    <location>
        <begin position="38"/>
        <end position="98"/>
    </location>
</feature>
<dbReference type="InterPro" id="IPR036271">
    <property type="entry name" value="Tet_transcr_reg_TetR-rel_C_sf"/>
</dbReference>
<dbReference type="PROSITE" id="PS50977">
    <property type="entry name" value="HTH_TETR_2"/>
    <property type="match status" value="1"/>
</dbReference>
<name>A0A1W6KAH4_9GAMM</name>